<reference evidence="2 3" key="1">
    <citation type="journal article" date="2023" name="Plants (Basel)">
        <title>Bridging the Gap: Combining Genomics and Transcriptomics Approaches to Understand Stylosanthes scabra, an Orphan Legume from the Brazilian Caatinga.</title>
        <authorList>
            <person name="Ferreira-Neto J.R.C."/>
            <person name="da Silva M.D."/>
            <person name="Binneck E."/>
            <person name="de Melo N.F."/>
            <person name="da Silva R.H."/>
            <person name="de Melo A.L.T.M."/>
            <person name="Pandolfi V."/>
            <person name="Bustamante F.O."/>
            <person name="Brasileiro-Vidal A.C."/>
            <person name="Benko-Iseppon A.M."/>
        </authorList>
    </citation>
    <scope>NUCLEOTIDE SEQUENCE [LARGE SCALE GENOMIC DNA]</scope>
    <source>
        <tissue evidence="2">Leaves</tissue>
    </source>
</reference>
<evidence type="ECO:0000313" key="3">
    <source>
        <dbReference type="Proteomes" id="UP001341840"/>
    </source>
</evidence>
<accession>A0ABU6WVR2</accession>
<name>A0ABU6WVR2_9FABA</name>
<protein>
    <submittedName>
        <fullName evidence="2">Uncharacterized protein</fullName>
    </submittedName>
</protein>
<proteinExistence type="predicted"/>
<keyword evidence="3" id="KW-1185">Reference proteome</keyword>
<evidence type="ECO:0000313" key="2">
    <source>
        <dbReference type="EMBL" id="MED6188743.1"/>
    </source>
</evidence>
<dbReference type="EMBL" id="JASCZI010182874">
    <property type="protein sequence ID" value="MED6188743.1"/>
    <property type="molecule type" value="Genomic_DNA"/>
</dbReference>
<feature type="region of interest" description="Disordered" evidence="1">
    <location>
        <begin position="1"/>
        <end position="53"/>
    </location>
</feature>
<feature type="compositionally biased region" description="Basic and acidic residues" evidence="1">
    <location>
        <begin position="35"/>
        <end position="44"/>
    </location>
</feature>
<organism evidence="2 3">
    <name type="scientific">Stylosanthes scabra</name>
    <dbReference type="NCBI Taxonomy" id="79078"/>
    <lineage>
        <taxon>Eukaryota</taxon>
        <taxon>Viridiplantae</taxon>
        <taxon>Streptophyta</taxon>
        <taxon>Embryophyta</taxon>
        <taxon>Tracheophyta</taxon>
        <taxon>Spermatophyta</taxon>
        <taxon>Magnoliopsida</taxon>
        <taxon>eudicotyledons</taxon>
        <taxon>Gunneridae</taxon>
        <taxon>Pentapetalae</taxon>
        <taxon>rosids</taxon>
        <taxon>fabids</taxon>
        <taxon>Fabales</taxon>
        <taxon>Fabaceae</taxon>
        <taxon>Papilionoideae</taxon>
        <taxon>50 kb inversion clade</taxon>
        <taxon>dalbergioids sensu lato</taxon>
        <taxon>Dalbergieae</taxon>
        <taxon>Pterocarpus clade</taxon>
        <taxon>Stylosanthes</taxon>
    </lineage>
</organism>
<gene>
    <name evidence="2" type="ORF">PIB30_088849</name>
</gene>
<evidence type="ECO:0000256" key="1">
    <source>
        <dbReference type="SAM" id="MobiDB-lite"/>
    </source>
</evidence>
<sequence>MQPGSNVVQLLKTRGPKRCNWKAGDQIGARRKNQGPKEREGEERRRRRWQRKAAAVVVDGNRGRGGGRSKKERERWGLREFLHCRRAQEAVVTGLRSPPLKGSSSPRLIVPLGLTELVRVDRERWSERENRDGVVGYQDDVAAMSSDVAASVL</sequence>
<comment type="caution">
    <text evidence="2">The sequence shown here is derived from an EMBL/GenBank/DDBJ whole genome shotgun (WGS) entry which is preliminary data.</text>
</comment>
<dbReference type="Proteomes" id="UP001341840">
    <property type="component" value="Unassembled WGS sequence"/>
</dbReference>